<dbReference type="Proteomes" id="UP000327085">
    <property type="component" value="Chromosome 1"/>
</dbReference>
<dbReference type="EMBL" id="CABIKO010000081">
    <property type="protein sequence ID" value="VVA24322.1"/>
    <property type="molecule type" value="Genomic_DNA"/>
</dbReference>
<evidence type="ECO:0000313" key="2">
    <source>
        <dbReference type="Proteomes" id="UP000327085"/>
    </source>
</evidence>
<gene>
    <name evidence="1" type="ORF">ALMOND_2B021505</name>
</gene>
<sequence length="283" mass="31290">MAKRRALCIIIYMGSCASSLVYYKEAEAIHHIKFRSEPERAKYLKDSRASNQSSIGLLDAGNALEGRFRNDDARASVAREIFGYIVNGTNHALQSVPNYSLRKDYVEKITEHVEMLGNALEVADGVVYVAKEATEYRRAMYEYTRRHQTSGGSVSRQFSRWLEESGIKYQAQLKFQGRFKDLKDVQKIQAYEEIIVASGGRGSVRINRLLKGFRAAGIAVNLFVAGLTVWEIFTADIPLEKATHEAVVIAASAGGLLLGEVVGVALATCVCPNPVSVVMELFS</sequence>
<proteinExistence type="predicted"/>
<reference evidence="2" key="1">
    <citation type="journal article" date="2020" name="Plant J.">
        <title>Transposons played a major role in the diversification between the closely related almond and peach genomes: results from the almond genome sequence.</title>
        <authorList>
            <person name="Alioto T."/>
            <person name="Alexiou K.G."/>
            <person name="Bardil A."/>
            <person name="Barteri F."/>
            <person name="Castanera R."/>
            <person name="Cruz F."/>
            <person name="Dhingra A."/>
            <person name="Duval H."/>
            <person name="Fernandez I Marti A."/>
            <person name="Frias L."/>
            <person name="Galan B."/>
            <person name="Garcia J.L."/>
            <person name="Howad W."/>
            <person name="Gomez-Garrido J."/>
            <person name="Gut M."/>
            <person name="Julca I."/>
            <person name="Morata J."/>
            <person name="Puigdomenech P."/>
            <person name="Ribeca P."/>
            <person name="Rubio Cabetas M.J."/>
            <person name="Vlasova A."/>
            <person name="Wirthensohn M."/>
            <person name="Garcia-Mas J."/>
            <person name="Gabaldon T."/>
            <person name="Casacuberta J.M."/>
            <person name="Arus P."/>
        </authorList>
    </citation>
    <scope>NUCLEOTIDE SEQUENCE [LARGE SCALE GENOMIC DNA]</scope>
    <source>
        <strain evidence="2">cv. Texas</strain>
    </source>
</reference>
<dbReference type="Gramene" id="VVA24322">
    <property type="protein sequence ID" value="VVA24322"/>
    <property type="gene ID" value="Prudul26B021505"/>
</dbReference>
<name>A0A5E4F972_PRUDU</name>
<organism evidence="1 2">
    <name type="scientific">Prunus dulcis</name>
    <name type="common">Almond</name>
    <name type="synonym">Amygdalus dulcis</name>
    <dbReference type="NCBI Taxonomy" id="3755"/>
    <lineage>
        <taxon>Eukaryota</taxon>
        <taxon>Viridiplantae</taxon>
        <taxon>Streptophyta</taxon>
        <taxon>Embryophyta</taxon>
        <taxon>Tracheophyta</taxon>
        <taxon>Spermatophyta</taxon>
        <taxon>Magnoliopsida</taxon>
        <taxon>eudicotyledons</taxon>
        <taxon>Gunneridae</taxon>
        <taxon>Pentapetalae</taxon>
        <taxon>rosids</taxon>
        <taxon>fabids</taxon>
        <taxon>Rosales</taxon>
        <taxon>Rosaceae</taxon>
        <taxon>Amygdaloideae</taxon>
        <taxon>Amygdaleae</taxon>
        <taxon>Prunus</taxon>
    </lineage>
</organism>
<accession>A0A5E4F972</accession>
<evidence type="ECO:0000313" key="1">
    <source>
        <dbReference type="EMBL" id="VVA24322.1"/>
    </source>
</evidence>
<dbReference type="InParanoid" id="A0A5E4F972"/>
<protein>
    <submittedName>
        <fullName evidence="1">PREDICTED</fullName>
    </submittedName>
</protein>
<dbReference type="OMA" id="MQCIRNC"/>
<dbReference type="AlphaFoldDB" id="A0A5E4F972"/>